<evidence type="ECO:0000259" key="13">
    <source>
        <dbReference type="SMART" id="SM00986"/>
    </source>
</evidence>
<sequence length="370" mass="39995">MALHEFALEELGLAPMWVRRGTAHGDDDSRGSLSLESVADADEAAPRAIAAEAPFNVDLDADADAQRNPAVAQARATSAAERDEVAAQRASRAATSAAPNAASFVDDSLRGGDQPVVSRADAPHEARQEPLERAPRPADADASASFADDDFAWFDDLPADPPSPAEARTDDPAQPGIDMLDWPALEARVSGCERCRLCEKRTNTVFGVGDREADWMLIGEAPGENEDRQGEPFVGQAGKLLDNMLRSLDLARGTNVYIANVIKCRPPGNRNPEPDEVARCEPFLQRQVALVKPKLIVALGRFAAQSLLKTEASISSLRGRVHEYQGVPVIVTYHPAYLLRSLGDKAKSWQDLCLARDTWRRADAQGDTAK</sequence>
<comment type="similarity">
    <text evidence="2">Belongs to the uracil-DNA glycosylase (UDG) superfamily. Type 4 (UDGa) family.</text>
</comment>
<evidence type="ECO:0000256" key="5">
    <source>
        <dbReference type="ARBA" id="ARBA00022485"/>
    </source>
</evidence>
<proteinExistence type="inferred from homology"/>
<evidence type="ECO:0000256" key="1">
    <source>
        <dbReference type="ARBA" id="ARBA00001400"/>
    </source>
</evidence>
<comment type="catalytic activity">
    <reaction evidence="1">
        <text>Hydrolyzes single-stranded DNA or mismatched double-stranded DNA and polynucleotides, releasing free uracil.</text>
        <dbReference type="EC" id="3.2.2.27"/>
    </reaction>
</comment>
<dbReference type="PANTHER" id="PTHR33693:SF1">
    <property type="entry name" value="TYPE-4 URACIL-DNA GLYCOSYLASE"/>
    <property type="match status" value="1"/>
</dbReference>
<reference evidence="14 15" key="1">
    <citation type="journal article" date="2022" name="Arch. Microbiol.">
        <title>Paraburkholderia bengalensis sp. nov. isolated from roots of Oryza sativa, IR64.</title>
        <authorList>
            <person name="Nag P."/>
            <person name="Mondal N."/>
            <person name="Sarkar J."/>
            <person name="Das S."/>
        </authorList>
    </citation>
    <scope>NUCLEOTIDE SEQUENCE [LARGE SCALE GENOMIC DNA]</scope>
    <source>
        <strain evidence="14 15">IR64_4_BI</strain>
    </source>
</reference>
<dbReference type="CDD" id="cd10030">
    <property type="entry name" value="UDG-F4_TTUDGA_SPO1dp_like"/>
    <property type="match status" value="1"/>
</dbReference>
<keyword evidence="8" id="KW-0378">Hydrolase</keyword>
<name>A0ABU8IZJ8_9BURK</name>
<evidence type="ECO:0000256" key="7">
    <source>
        <dbReference type="ARBA" id="ARBA00022763"/>
    </source>
</evidence>
<evidence type="ECO:0000256" key="8">
    <source>
        <dbReference type="ARBA" id="ARBA00022801"/>
    </source>
</evidence>
<organism evidence="14 15">
    <name type="scientific">Paraburkholderia bengalensis</name>
    <dbReference type="NCBI Taxonomy" id="2747562"/>
    <lineage>
        <taxon>Bacteria</taxon>
        <taxon>Pseudomonadati</taxon>
        <taxon>Pseudomonadota</taxon>
        <taxon>Betaproteobacteria</taxon>
        <taxon>Burkholderiales</taxon>
        <taxon>Burkholderiaceae</taxon>
        <taxon>Paraburkholderia</taxon>
    </lineage>
</organism>
<dbReference type="Gene3D" id="3.40.470.10">
    <property type="entry name" value="Uracil-DNA glycosylase-like domain"/>
    <property type="match status" value="1"/>
</dbReference>
<evidence type="ECO:0000256" key="9">
    <source>
        <dbReference type="ARBA" id="ARBA00023004"/>
    </source>
</evidence>
<comment type="caution">
    <text evidence="14">The sequence shown here is derived from an EMBL/GenBank/DDBJ whole genome shotgun (WGS) entry which is preliminary data.</text>
</comment>
<dbReference type="RefSeq" id="WP_336600695.1">
    <property type="nucleotide sequence ID" value="NZ_JACFYJ010000059.1"/>
</dbReference>
<protein>
    <recommendedName>
        <fullName evidence="4">Type-4 uracil-DNA glycosylase</fullName>
        <ecNumber evidence="3">3.2.2.27</ecNumber>
    </recommendedName>
</protein>
<dbReference type="InterPro" id="IPR005273">
    <property type="entry name" value="Ura-DNA_glyco_family4"/>
</dbReference>
<dbReference type="EC" id="3.2.2.27" evidence="3"/>
<dbReference type="PANTHER" id="PTHR33693">
    <property type="entry name" value="TYPE-5 URACIL-DNA GLYCOSYLASE"/>
    <property type="match status" value="1"/>
</dbReference>
<evidence type="ECO:0000256" key="11">
    <source>
        <dbReference type="ARBA" id="ARBA00023204"/>
    </source>
</evidence>
<dbReference type="SUPFAM" id="SSF52141">
    <property type="entry name" value="Uracil-DNA glycosylase-like"/>
    <property type="match status" value="1"/>
</dbReference>
<evidence type="ECO:0000256" key="10">
    <source>
        <dbReference type="ARBA" id="ARBA00023014"/>
    </source>
</evidence>
<evidence type="ECO:0000256" key="12">
    <source>
        <dbReference type="SAM" id="MobiDB-lite"/>
    </source>
</evidence>
<feature type="compositionally biased region" description="Basic and acidic residues" evidence="12">
    <location>
        <begin position="121"/>
        <end position="139"/>
    </location>
</feature>
<dbReference type="NCBIfam" id="TIGR00758">
    <property type="entry name" value="UDG_fam4"/>
    <property type="match status" value="1"/>
</dbReference>
<feature type="region of interest" description="Disordered" evidence="12">
    <location>
        <begin position="67"/>
        <end position="175"/>
    </location>
</feature>
<gene>
    <name evidence="14" type="ORF">H3V53_27725</name>
</gene>
<dbReference type="EMBL" id="JACFYJ010000059">
    <property type="protein sequence ID" value="MEI6000837.1"/>
    <property type="molecule type" value="Genomic_DNA"/>
</dbReference>
<keyword evidence="6" id="KW-0479">Metal-binding</keyword>
<dbReference type="InterPro" id="IPR005122">
    <property type="entry name" value="Uracil-DNA_glycosylase-like"/>
</dbReference>
<evidence type="ECO:0000256" key="4">
    <source>
        <dbReference type="ARBA" id="ARBA00019403"/>
    </source>
</evidence>
<evidence type="ECO:0000313" key="14">
    <source>
        <dbReference type="EMBL" id="MEI6000837.1"/>
    </source>
</evidence>
<feature type="domain" description="Uracil-DNA glycosylase-like" evidence="13">
    <location>
        <begin position="206"/>
        <end position="353"/>
    </location>
</feature>
<dbReference type="SMART" id="SM00986">
    <property type="entry name" value="UDG"/>
    <property type="match status" value="1"/>
</dbReference>
<evidence type="ECO:0000256" key="6">
    <source>
        <dbReference type="ARBA" id="ARBA00022723"/>
    </source>
</evidence>
<dbReference type="Proteomes" id="UP001386437">
    <property type="component" value="Unassembled WGS sequence"/>
</dbReference>
<dbReference type="SMART" id="SM00987">
    <property type="entry name" value="UreE_C"/>
    <property type="match status" value="1"/>
</dbReference>
<keyword evidence="7" id="KW-0227">DNA damage</keyword>
<accession>A0ABU8IZJ8</accession>
<evidence type="ECO:0000256" key="3">
    <source>
        <dbReference type="ARBA" id="ARBA00012030"/>
    </source>
</evidence>
<feature type="compositionally biased region" description="Low complexity" evidence="12">
    <location>
        <begin position="87"/>
        <end position="103"/>
    </location>
</feature>
<keyword evidence="10" id="KW-0411">Iron-sulfur</keyword>
<dbReference type="Pfam" id="PF03167">
    <property type="entry name" value="UDG"/>
    <property type="match status" value="1"/>
</dbReference>
<dbReference type="InterPro" id="IPR036895">
    <property type="entry name" value="Uracil-DNA_glycosylase-like_sf"/>
</dbReference>
<keyword evidence="15" id="KW-1185">Reference proteome</keyword>
<evidence type="ECO:0000313" key="15">
    <source>
        <dbReference type="Proteomes" id="UP001386437"/>
    </source>
</evidence>
<keyword evidence="5" id="KW-0004">4Fe-4S</keyword>
<evidence type="ECO:0000256" key="2">
    <source>
        <dbReference type="ARBA" id="ARBA00006521"/>
    </source>
</evidence>
<keyword evidence="11" id="KW-0234">DNA repair</keyword>
<keyword evidence="9" id="KW-0408">Iron</keyword>
<dbReference type="InterPro" id="IPR051536">
    <property type="entry name" value="UDG_Type-4/5"/>
</dbReference>